<evidence type="ECO:0000256" key="5">
    <source>
        <dbReference type="ARBA" id="ARBA00023136"/>
    </source>
</evidence>
<keyword evidence="2" id="KW-0645">Protease</keyword>
<dbReference type="NCBIfam" id="TIGR02228">
    <property type="entry name" value="sigpep_I_arch"/>
    <property type="match status" value="1"/>
</dbReference>
<evidence type="ECO:0000313" key="9">
    <source>
        <dbReference type="Proteomes" id="UP000076962"/>
    </source>
</evidence>
<evidence type="ECO:0000256" key="6">
    <source>
        <dbReference type="NCBIfam" id="TIGR02228"/>
    </source>
</evidence>
<sequence>MPEPVLEAIWTLWSRMGRQPRMRMVTGSMQPLIQVGDQLLIEPLPKNIHLGDVVIYRHRDQLIAHRLVSIEGERFILKGDNVHHFDPPLPREKIIGRVLGLEGGGDYTALRWRIFNTLMALFSKSISRSYRLYCKVRLALLSLIKPEKV</sequence>
<evidence type="ECO:0000259" key="7">
    <source>
        <dbReference type="Pfam" id="PF00717"/>
    </source>
</evidence>
<dbReference type="Gene3D" id="2.10.109.10">
    <property type="entry name" value="Umud Fragment, subunit A"/>
    <property type="match status" value="1"/>
</dbReference>
<evidence type="ECO:0000256" key="3">
    <source>
        <dbReference type="ARBA" id="ARBA00022692"/>
    </source>
</evidence>
<dbReference type="InterPro" id="IPR001733">
    <property type="entry name" value="Peptidase_S26B"/>
</dbReference>
<comment type="caution">
    <text evidence="8">The sequence shown here is derived from an EMBL/GenBank/DDBJ whole genome shotgun (WGS) entry which is preliminary data.</text>
</comment>
<keyword evidence="9" id="KW-1185">Reference proteome</keyword>
<feature type="domain" description="Peptidase S24/S26A/S26B/S26C" evidence="7">
    <location>
        <begin position="27"/>
        <end position="98"/>
    </location>
</feature>
<dbReference type="Proteomes" id="UP000076962">
    <property type="component" value="Unassembled WGS sequence"/>
</dbReference>
<name>A0A176RTH2_9GAMM</name>
<evidence type="ECO:0000256" key="4">
    <source>
        <dbReference type="ARBA" id="ARBA00022989"/>
    </source>
</evidence>
<keyword evidence="4" id="KW-1133">Transmembrane helix</keyword>
<dbReference type="SUPFAM" id="SSF51306">
    <property type="entry name" value="LexA/Signal peptidase"/>
    <property type="match status" value="1"/>
</dbReference>
<keyword evidence="5" id="KW-0472">Membrane</keyword>
<dbReference type="GO" id="GO:0004252">
    <property type="term" value="F:serine-type endopeptidase activity"/>
    <property type="evidence" value="ECO:0007669"/>
    <property type="project" value="UniProtKB-UniRule"/>
</dbReference>
<evidence type="ECO:0000256" key="2">
    <source>
        <dbReference type="ARBA" id="ARBA00022670"/>
    </source>
</evidence>
<dbReference type="GO" id="GO:0006465">
    <property type="term" value="P:signal peptide processing"/>
    <property type="evidence" value="ECO:0007669"/>
    <property type="project" value="UniProtKB-UniRule"/>
</dbReference>
<dbReference type="EMBL" id="LUTY01002971">
    <property type="protein sequence ID" value="OAD19040.1"/>
    <property type="molecule type" value="Genomic_DNA"/>
</dbReference>
<dbReference type="Pfam" id="PF00717">
    <property type="entry name" value="Peptidase_S24"/>
    <property type="match status" value="1"/>
</dbReference>
<dbReference type="CDD" id="cd06462">
    <property type="entry name" value="Peptidase_S24_S26"/>
    <property type="match status" value="1"/>
</dbReference>
<protein>
    <recommendedName>
        <fullName evidence="6">Signal peptidase I</fullName>
        <ecNumber evidence="6">3.4.21.89</ecNumber>
    </recommendedName>
</protein>
<dbReference type="InterPro" id="IPR036286">
    <property type="entry name" value="LexA/Signal_pep-like_sf"/>
</dbReference>
<keyword evidence="8" id="KW-0378">Hydrolase</keyword>
<dbReference type="GO" id="GO:0016020">
    <property type="term" value="C:membrane"/>
    <property type="evidence" value="ECO:0007669"/>
    <property type="project" value="UniProtKB-SubCell"/>
</dbReference>
<keyword evidence="3" id="KW-0812">Transmembrane</keyword>
<proteinExistence type="predicted"/>
<dbReference type="AlphaFoldDB" id="A0A176RTH2"/>
<gene>
    <name evidence="8" type="ORF">THIOM_005347</name>
</gene>
<dbReference type="InterPro" id="IPR015927">
    <property type="entry name" value="Peptidase_S24_S26A/B/C"/>
</dbReference>
<reference evidence="8 9" key="1">
    <citation type="submission" date="2016-05" db="EMBL/GenBank/DDBJ databases">
        <title>Single-cell genome of chain-forming Candidatus Thiomargarita nelsonii and comparison to other large sulfur-oxidizing bacteria.</title>
        <authorList>
            <person name="Winkel M."/>
            <person name="Salman V."/>
            <person name="Woyke T."/>
            <person name="Schulz-Vogt H."/>
            <person name="Richter M."/>
            <person name="Flood B."/>
            <person name="Bailey J."/>
            <person name="Amann R."/>
            <person name="Mussmann M."/>
        </authorList>
    </citation>
    <scope>NUCLEOTIDE SEQUENCE [LARGE SCALE GENOMIC DNA]</scope>
    <source>
        <strain evidence="8 9">THI036</strain>
    </source>
</reference>
<comment type="subcellular location">
    <subcellularLocation>
        <location evidence="1">Membrane</location>
    </subcellularLocation>
</comment>
<dbReference type="GO" id="GO:0009003">
    <property type="term" value="F:signal peptidase activity"/>
    <property type="evidence" value="ECO:0007669"/>
    <property type="project" value="UniProtKB-EC"/>
</dbReference>
<evidence type="ECO:0000256" key="1">
    <source>
        <dbReference type="ARBA" id="ARBA00004370"/>
    </source>
</evidence>
<dbReference type="EC" id="3.4.21.89" evidence="6"/>
<accession>A0A176RTH2</accession>
<evidence type="ECO:0000313" key="8">
    <source>
        <dbReference type="EMBL" id="OAD19040.1"/>
    </source>
</evidence>
<organism evidence="8 9">
    <name type="scientific">Candidatus Thiomargarita nelsonii</name>
    <dbReference type="NCBI Taxonomy" id="1003181"/>
    <lineage>
        <taxon>Bacteria</taxon>
        <taxon>Pseudomonadati</taxon>
        <taxon>Pseudomonadota</taxon>
        <taxon>Gammaproteobacteria</taxon>
        <taxon>Thiotrichales</taxon>
        <taxon>Thiotrichaceae</taxon>
        <taxon>Thiomargarita</taxon>
    </lineage>
</organism>